<evidence type="ECO:0000256" key="3">
    <source>
        <dbReference type="SAM" id="SignalP"/>
    </source>
</evidence>
<evidence type="ECO:0000256" key="1">
    <source>
        <dbReference type="ARBA" id="ARBA00005350"/>
    </source>
</evidence>
<gene>
    <name evidence="4" type="ORF">Pmani_005303</name>
</gene>
<dbReference type="Proteomes" id="UP001292094">
    <property type="component" value="Unassembled WGS sequence"/>
</dbReference>
<dbReference type="PANTHER" id="PTHR23248">
    <property type="entry name" value="PHOSPHOLIPID SCRAMBLASE-RELATED"/>
    <property type="match status" value="1"/>
</dbReference>
<dbReference type="Pfam" id="PF03803">
    <property type="entry name" value="Scramblase"/>
    <property type="match status" value="1"/>
</dbReference>
<keyword evidence="3" id="KW-0732">Signal</keyword>
<sequence length="253" mass="28433">MPERRSCRSCVLIILVNYYIFTRGEQWMDMNPAMNTYNIPPGLDYLAQLDQILVKQVHEIFELLSGCEMKNKYLLKNSMGQEFLKAREDTDCCTRQCCGNARPFEMGFFDGQDQEVLHLYRPLRCSTCCYPCCLQSLEVSSPPGTLIGTIHQEWSFCTPLGGTFTVRNVSGDEVLKIEAPMCPCSCGGDVNFNVMSADGHSCLGLSSSLISYSSNVRTKTESSWVAITSGLRVLYFKKSTATKKLLKWTICHS</sequence>
<dbReference type="InterPro" id="IPR005552">
    <property type="entry name" value="Scramblase"/>
</dbReference>
<keyword evidence="2" id="KW-0449">Lipoprotein</keyword>
<dbReference type="AlphaFoldDB" id="A0AAE1QC02"/>
<comment type="similarity">
    <text evidence="1 2">Belongs to the phospholipid scramblase family.</text>
</comment>
<feature type="signal peptide" evidence="3">
    <location>
        <begin position="1"/>
        <end position="24"/>
    </location>
</feature>
<keyword evidence="2" id="KW-0106">Calcium</keyword>
<comment type="function">
    <text evidence="2">May mediate accelerated ATP-independent bidirectional transbilayer migration of phospholipids upon binding calcium ions that results in a loss of phospholipid asymmetry in the plasma membrane.</text>
</comment>
<dbReference type="GO" id="GO:0017128">
    <property type="term" value="F:phospholipid scramblase activity"/>
    <property type="evidence" value="ECO:0007669"/>
    <property type="project" value="InterPro"/>
</dbReference>
<dbReference type="GO" id="GO:0005886">
    <property type="term" value="C:plasma membrane"/>
    <property type="evidence" value="ECO:0007669"/>
    <property type="project" value="TreeGrafter"/>
</dbReference>
<keyword evidence="5" id="KW-1185">Reference proteome</keyword>
<keyword evidence="2" id="KW-0564">Palmitate</keyword>
<reference evidence="4" key="1">
    <citation type="submission" date="2023-11" db="EMBL/GenBank/DDBJ databases">
        <title>Genome assemblies of two species of porcelain crab, Petrolisthes cinctipes and Petrolisthes manimaculis (Anomura: Porcellanidae).</title>
        <authorList>
            <person name="Angst P."/>
        </authorList>
    </citation>
    <scope>NUCLEOTIDE SEQUENCE</scope>
    <source>
        <strain evidence="4">PB745_02</strain>
        <tissue evidence="4">Gill</tissue>
    </source>
</reference>
<proteinExistence type="inferred from homology"/>
<dbReference type="PANTHER" id="PTHR23248:SF9">
    <property type="entry name" value="PHOSPHOLIPID SCRAMBLASE"/>
    <property type="match status" value="1"/>
</dbReference>
<protein>
    <recommendedName>
        <fullName evidence="2">Phospholipid scramblase</fullName>
    </recommendedName>
</protein>
<evidence type="ECO:0000313" key="5">
    <source>
        <dbReference type="Proteomes" id="UP001292094"/>
    </source>
</evidence>
<evidence type="ECO:0000313" key="4">
    <source>
        <dbReference type="EMBL" id="KAK4324054.1"/>
    </source>
</evidence>
<accession>A0AAE1QC02</accession>
<organism evidence="4 5">
    <name type="scientific">Petrolisthes manimaculis</name>
    <dbReference type="NCBI Taxonomy" id="1843537"/>
    <lineage>
        <taxon>Eukaryota</taxon>
        <taxon>Metazoa</taxon>
        <taxon>Ecdysozoa</taxon>
        <taxon>Arthropoda</taxon>
        <taxon>Crustacea</taxon>
        <taxon>Multicrustacea</taxon>
        <taxon>Malacostraca</taxon>
        <taxon>Eumalacostraca</taxon>
        <taxon>Eucarida</taxon>
        <taxon>Decapoda</taxon>
        <taxon>Pleocyemata</taxon>
        <taxon>Anomura</taxon>
        <taxon>Galatheoidea</taxon>
        <taxon>Porcellanidae</taxon>
        <taxon>Petrolisthes</taxon>
    </lineage>
</organism>
<comment type="caution">
    <text evidence="4">The sequence shown here is derived from an EMBL/GenBank/DDBJ whole genome shotgun (WGS) entry which is preliminary data.</text>
</comment>
<evidence type="ECO:0000256" key="2">
    <source>
        <dbReference type="RuleBase" id="RU363116"/>
    </source>
</evidence>
<feature type="chain" id="PRO_5042148384" description="Phospholipid scramblase" evidence="3">
    <location>
        <begin position="25"/>
        <end position="253"/>
    </location>
</feature>
<dbReference type="EMBL" id="JAWZYT010000387">
    <property type="protein sequence ID" value="KAK4324054.1"/>
    <property type="molecule type" value="Genomic_DNA"/>
</dbReference>
<comment type="cofactor">
    <cofactor evidence="2">
        <name>Ca(2+)</name>
        <dbReference type="ChEBI" id="CHEBI:29108"/>
    </cofactor>
</comment>
<name>A0AAE1QC02_9EUCA</name>